<organism evidence="4 5">
    <name type="scientific">Nocardioides marinquilinus</name>
    <dbReference type="NCBI Taxonomy" id="1210400"/>
    <lineage>
        <taxon>Bacteria</taxon>
        <taxon>Bacillati</taxon>
        <taxon>Actinomycetota</taxon>
        <taxon>Actinomycetes</taxon>
        <taxon>Propionibacteriales</taxon>
        <taxon>Nocardioidaceae</taxon>
        <taxon>Nocardioides</taxon>
    </lineage>
</organism>
<dbReference type="SUPFAM" id="SSF56601">
    <property type="entry name" value="beta-lactamase/transpeptidase-like"/>
    <property type="match status" value="1"/>
</dbReference>
<feature type="chain" id="PRO_5046337013" description="Beta-lactamase-related domain-containing protein" evidence="2">
    <location>
        <begin position="29"/>
        <end position="420"/>
    </location>
</feature>
<dbReference type="PANTHER" id="PTHR46825">
    <property type="entry name" value="D-ALANYL-D-ALANINE-CARBOXYPEPTIDASE/ENDOPEPTIDASE AMPH"/>
    <property type="match status" value="1"/>
</dbReference>
<evidence type="ECO:0000259" key="3">
    <source>
        <dbReference type="Pfam" id="PF00144"/>
    </source>
</evidence>
<evidence type="ECO:0000313" key="4">
    <source>
        <dbReference type="EMBL" id="GAA5141243.1"/>
    </source>
</evidence>
<evidence type="ECO:0000256" key="2">
    <source>
        <dbReference type="SAM" id="SignalP"/>
    </source>
</evidence>
<dbReference type="InterPro" id="IPR012338">
    <property type="entry name" value="Beta-lactam/transpept-like"/>
</dbReference>
<dbReference type="Proteomes" id="UP001500221">
    <property type="component" value="Unassembled WGS sequence"/>
</dbReference>
<keyword evidence="5" id="KW-1185">Reference proteome</keyword>
<feature type="signal peptide" evidence="2">
    <location>
        <begin position="1"/>
        <end position="28"/>
    </location>
</feature>
<evidence type="ECO:0000256" key="1">
    <source>
        <dbReference type="SAM" id="MobiDB-lite"/>
    </source>
</evidence>
<dbReference type="PANTHER" id="PTHR46825:SF7">
    <property type="entry name" value="D-ALANYL-D-ALANINE CARBOXYPEPTIDASE"/>
    <property type="match status" value="1"/>
</dbReference>
<dbReference type="Gene3D" id="3.40.710.10">
    <property type="entry name" value="DD-peptidase/beta-lactamase superfamily"/>
    <property type="match status" value="1"/>
</dbReference>
<evidence type="ECO:0000313" key="5">
    <source>
        <dbReference type="Proteomes" id="UP001500221"/>
    </source>
</evidence>
<dbReference type="EMBL" id="BAABKG010000001">
    <property type="protein sequence ID" value="GAA5141243.1"/>
    <property type="molecule type" value="Genomic_DNA"/>
</dbReference>
<keyword evidence="2" id="KW-0732">Signal</keyword>
<feature type="region of interest" description="Disordered" evidence="1">
    <location>
        <begin position="393"/>
        <end position="420"/>
    </location>
</feature>
<name>A0ABP9P607_9ACTN</name>
<gene>
    <name evidence="4" type="ORF">GCM10023340_02600</name>
</gene>
<protein>
    <recommendedName>
        <fullName evidence="3">Beta-lactamase-related domain-containing protein</fullName>
    </recommendedName>
</protein>
<dbReference type="RefSeq" id="WP_345453631.1">
    <property type="nucleotide sequence ID" value="NZ_BAABKG010000001.1"/>
</dbReference>
<sequence>MRRTTRWTAATALALSMGATGLGVPATAAPGTSAAAPAAAVSPGASRIEGGDLRRAMRAVTRAGGVGVVVHVVRDGEVWKGASGVARVGAGRPASPKARFRAASVTKQLTAVLALQRVARGEWTMRTRLRDVLPGLWPARGGVTLRQLLSHTAGLPDYAVALTADATTIPKFKRAIGQRRTDRGLVRVAKRLPAPKVGRYSYSNTGFVLVGMMLERQTGRSLPSLMRREVLRPAGMTRSRFARDKRMARPLLREYGDFGLRHPVDLTGFSPTTFSAAGALISTAGDLNRFQLALSRGRLLPKRLVRAMRSVVAADEATGLQYGLGSYRLPDPCAPADGWVFGHDGLSFGTATLSFASDDGRRRVTVAMTGREYTRDQPAYLALQRLFGTALGETCRGPRPPTPPISPAPDRGAVAPRLVG</sequence>
<feature type="domain" description="Beta-lactamase-related" evidence="3">
    <location>
        <begin position="63"/>
        <end position="375"/>
    </location>
</feature>
<reference evidence="5" key="1">
    <citation type="journal article" date="2019" name="Int. J. Syst. Evol. Microbiol.">
        <title>The Global Catalogue of Microorganisms (GCM) 10K type strain sequencing project: providing services to taxonomists for standard genome sequencing and annotation.</title>
        <authorList>
            <consortium name="The Broad Institute Genomics Platform"/>
            <consortium name="The Broad Institute Genome Sequencing Center for Infectious Disease"/>
            <person name="Wu L."/>
            <person name="Ma J."/>
        </authorList>
    </citation>
    <scope>NUCLEOTIDE SEQUENCE [LARGE SCALE GENOMIC DNA]</scope>
    <source>
        <strain evidence="5">JCM 18459</strain>
    </source>
</reference>
<dbReference type="InterPro" id="IPR050491">
    <property type="entry name" value="AmpC-like"/>
</dbReference>
<dbReference type="Pfam" id="PF00144">
    <property type="entry name" value="Beta-lactamase"/>
    <property type="match status" value="1"/>
</dbReference>
<accession>A0ABP9P607</accession>
<dbReference type="InterPro" id="IPR001466">
    <property type="entry name" value="Beta-lactam-related"/>
</dbReference>
<comment type="caution">
    <text evidence="4">The sequence shown here is derived from an EMBL/GenBank/DDBJ whole genome shotgun (WGS) entry which is preliminary data.</text>
</comment>
<feature type="compositionally biased region" description="Pro residues" evidence="1">
    <location>
        <begin position="398"/>
        <end position="407"/>
    </location>
</feature>
<proteinExistence type="predicted"/>